<reference evidence="6" key="1">
    <citation type="journal article" date="2019" name="Int. J. Syst. Evol. Microbiol.">
        <title>The Global Catalogue of Microorganisms (GCM) 10K type strain sequencing project: providing services to taxonomists for standard genome sequencing and annotation.</title>
        <authorList>
            <consortium name="The Broad Institute Genomics Platform"/>
            <consortium name="The Broad Institute Genome Sequencing Center for Infectious Disease"/>
            <person name="Wu L."/>
            <person name="Ma J."/>
        </authorList>
    </citation>
    <scope>NUCLEOTIDE SEQUENCE [LARGE SCALE GENOMIC DNA]</scope>
    <source>
        <strain evidence="6">CCUG 66188</strain>
    </source>
</reference>
<dbReference type="SUPFAM" id="SSF53850">
    <property type="entry name" value="Periplasmic binding protein-like II"/>
    <property type="match status" value="1"/>
</dbReference>
<protein>
    <submittedName>
        <fullName evidence="5">TRAP transporter substrate-binding protein</fullName>
    </submittedName>
</protein>
<dbReference type="Gene3D" id="3.40.190.170">
    <property type="entry name" value="Bacterial extracellular solute-binding protein, family 7"/>
    <property type="match status" value="1"/>
</dbReference>
<dbReference type="Pfam" id="PF03480">
    <property type="entry name" value="DctP"/>
    <property type="match status" value="1"/>
</dbReference>
<evidence type="ECO:0000256" key="4">
    <source>
        <dbReference type="SAM" id="SignalP"/>
    </source>
</evidence>
<dbReference type="NCBIfam" id="NF037995">
    <property type="entry name" value="TRAP_S1"/>
    <property type="match status" value="1"/>
</dbReference>
<sequence>MNRRIFIGALTAAVSTFALSTAAMAQDFTFRLHHFLGQQAPAQTKMLEPWAKAVEENSGGRVKIEIFPSMTLGGRPPELIQQVRDGIVDLVWTVNGYTPGLFPRTEVMELPTVYKNDPRAANLALYDMFQDDLAEDYKGVEVMFLHVHAGQALHTGDLDVTNLEDLKGAKLRIPTRTGGWVIEALGATPVAMPVPELPPALQKGVVDGALIPWEIIPPLKIQDQTKYQIELNERERFGNTTFQVSMNQARWDDLPEDIQQAFRDASDRDWWGQVGDIWRASDDFGIKVATDAGNTHRILSEEATQPFLDAMQPVVARWVEEVSGKGIDGAALVEKARALVAKNTAN</sequence>
<name>A0ABW2BBL3_9RHOB</name>
<dbReference type="InterPro" id="IPR038404">
    <property type="entry name" value="TRAP_DctP_sf"/>
</dbReference>
<dbReference type="EMBL" id="JBHSWG010000004">
    <property type="protein sequence ID" value="MFC6762449.1"/>
    <property type="molecule type" value="Genomic_DNA"/>
</dbReference>
<dbReference type="Proteomes" id="UP001596353">
    <property type="component" value="Unassembled WGS sequence"/>
</dbReference>
<evidence type="ECO:0000256" key="2">
    <source>
        <dbReference type="ARBA" id="ARBA00022729"/>
    </source>
</evidence>
<organism evidence="5 6">
    <name type="scientific">Sulfitobacter porphyrae</name>
    <dbReference type="NCBI Taxonomy" id="1246864"/>
    <lineage>
        <taxon>Bacteria</taxon>
        <taxon>Pseudomonadati</taxon>
        <taxon>Pseudomonadota</taxon>
        <taxon>Alphaproteobacteria</taxon>
        <taxon>Rhodobacterales</taxon>
        <taxon>Roseobacteraceae</taxon>
        <taxon>Sulfitobacter</taxon>
    </lineage>
</organism>
<evidence type="ECO:0000256" key="1">
    <source>
        <dbReference type="ARBA" id="ARBA00004418"/>
    </source>
</evidence>
<evidence type="ECO:0000313" key="6">
    <source>
        <dbReference type="Proteomes" id="UP001596353"/>
    </source>
</evidence>
<evidence type="ECO:0000256" key="3">
    <source>
        <dbReference type="ARBA" id="ARBA00022764"/>
    </source>
</evidence>
<dbReference type="PANTHER" id="PTHR33376">
    <property type="match status" value="1"/>
</dbReference>
<evidence type="ECO:0000313" key="5">
    <source>
        <dbReference type="EMBL" id="MFC6762449.1"/>
    </source>
</evidence>
<keyword evidence="2 4" id="KW-0732">Signal</keyword>
<dbReference type="InterPro" id="IPR018389">
    <property type="entry name" value="DctP_fam"/>
</dbReference>
<keyword evidence="6" id="KW-1185">Reference proteome</keyword>
<comment type="caution">
    <text evidence="5">The sequence shown here is derived from an EMBL/GenBank/DDBJ whole genome shotgun (WGS) entry which is preliminary data.</text>
</comment>
<dbReference type="CDD" id="cd13665">
    <property type="entry name" value="PBP2_TRAP_Dctp3_4"/>
    <property type="match status" value="1"/>
</dbReference>
<gene>
    <name evidence="5" type="ORF">ACFQFQ_27590</name>
</gene>
<feature type="signal peptide" evidence="4">
    <location>
        <begin position="1"/>
        <end position="25"/>
    </location>
</feature>
<proteinExistence type="predicted"/>
<dbReference type="PANTHER" id="PTHR33376:SF15">
    <property type="entry name" value="BLL6794 PROTEIN"/>
    <property type="match status" value="1"/>
</dbReference>
<feature type="chain" id="PRO_5047147246" evidence="4">
    <location>
        <begin position="26"/>
        <end position="346"/>
    </location>
</feature>
<comment type="subcellular location">
    <subcellularLocation>
        <location evidence="1">Periplasm</location>
    </subcellularLocation>
</comment>
<keyword evidence="3" id="KW-0574">Periplasm</keyword>
<accession>A0ABW2BBL3</accession>